<dbReference type="InterPro" id="IPR029058">
    <property type="entry name" value="AB_hydrolase_fold"/>
</dbReference>
<keyword evidence="4" id="KW-1185">Reference proteome</keyword>
<proteinExistence type="predicted"/>
<dbReference type="GO" id="GO:0016787">
    <property type="term" value="F:hydrolase activity"/>
    <property type="evidence" value="ECO:0007669"/>
    <property type="project" value="UniProtKB-KW"/>
</dbReference>
<organism evidence="3 4">
    <name type="scientific">Nocardioides agariphilus</name>
    <dbReference type="NCBI Taxonomy" id="433664"/>
    <lineage>
        <taxon>Bacteria</taxon>
        <taxon>Bacillati</taxon>
        <taxon>Actinomycetota</taxon>
        <taxon>Actinomycetes</taxon>
        <taxon>Propionibacteriales</taxon>
        <taxon>Nocardioidaceae</taxon>
        <taxon>Nocardioides</taxon>
    </lineage>
</organism>
<evidence type="ECO:0000256" key="1">
    <source>
        <dbReference type="ARBA" id="ARBA00022801"/>
    </source>
</evidence>
<accession>A0A930VPM8</accession>
<dbReference type="Gene3D" id="3.40.50.1820">
    <property type="entry name" value="alpha/beta hydrolase"/>
    <property type="match status" value="1"/>
</dbReference>
<dbReference type="SUPFAM" id="SSF53474">
    <property type="entry name" value="alpha/beta-Hydrolases"/>
    <property type="match status" value="1"/>
</dbReference>
<dbReference type="PANTHER" id="PTHR43798">
    <property type="entry name" value="MONOACYLGLYCEROL LIPASE"/>
    <property type="match status" value="1"/>
</dbReference>
<dbReference type="InterPro" id="IPR000639">
    <property type="entry name" value="Epox_hydrolase-like"/>
</dbReference>
<gene>
    <name evidence="3" type="ORF">ISU10_11525</name>
</gene>
<name>A0A930VPM8_9ACTN</name>
<sequence length="263" mass="28273">MLAHERSGPTGATPILLLHAGICDRRMWDPIWPALTAGHDVIRVDLRGYGESTARPDGPWSGRADVLEVVDHLGLRRAHLVGCSFGAGVAAELALERPELVASLLLAAPGGALLTERTDELAAAWELEGAAMEAGDIDAAVEANVAAWVDGPHRGPDVVPAAVRDAVRTMQRRNFDLTLDWPDEVWEADDELDPEAHERLDEISAPTLVVVGDLDIDSIRLAADHVLANVRGARAIVWGDVAHLPSMERPDDFAAAVLDWVSE</sequence>
<dbReference type="PRINTS" id="PR00111">
    <property type="entry name" value="ABHYDROLASE"/>
</dbReference>
<dbReference type="Proteomes" id="UP000660668">
    <property type="component" value="Unassembled WGS sequence"/>
</dbReference>
<dbReference type="InterPro" id="IPR050266">
    <property type="entry name" value="AB_hydrolase_sf"/>
</dbReference>
<evidence type="ECO:0000313" key="3">
    <source>
        <dbReference type="EMBL" id="MBF4768397.1"/>
    </source>
</evidence>
<dbReference type="AlphaFoldDB" id="A0A930VPM8"/>
<feature type="domain" description="AB hydrolase-1" evidence="2">
    <location>
        <begin position="14"/>
        <end position="124"/>
    </location>
</feature>
<dbReference type="Pfam" id="PF00561">
    <property type="entry name" value="Abhydrolase_1"/>
    <property type="match status" value="1"/>
</dbReference>
<dbReference type="RefSeq" id="WP_194696547.1">
    <property type="nucleotide sequence ID" value="NZ_JADKPO010000013.1"/>
</dbReference>
<dbReference type="GO" id="GO:0016020">
    <property type="term" value="C:membrane"/>
    <property type="evidence" value="ECO:0007669"/>
    <property type="project" value="TreeGrafter"/>
</dbReference>
<keyword evidence="1 3" id="KW-0378">Hydrolase</keyword>
<reference evidence="3" key="1">
    <citation type="submission" date="2020-11" db="EMBL/GenBank/DDBJ databases">
        <title>Nocardioides cynanchi sp. nov., isolated from soil of rhizosphere of Cynanchum wilfordii.</title>
        <authorList>
            <person name="Lee J.-S."/>
            <person name="Suh M.K."/>
            <person name="Kim J.-S."/>
        </authorList>
    </citation>
    <scope>NUCLEOTIDE SEQUENCE</scope>
    <source>
        <strain evidence="3">KCTC 19276</strain>
    </source>
</reference>
<dbReference type="PRINTS" id="PR00412">
    <property type="entry name" value="EPOXHYDRLASE"/>
</dbReference>
<comment type="caution">
    <text evidence="3">The sequence shown here is derived from an EMBL/GenBank/DDBJ whole genome shotgun (WGS) entry which is preliminary data.</text>
</comment>
<evidence type="ECO:0000313" key="4">
    <source>
        <dbReference type="Proteomes" id="UP000660668"/>
    </source>
</evidence>
<dbReference type="EMBL" id="JADKPO010000013">
    <property type="protein sequence ID" value="MBF4768397.1"/>
    <property type="molecule type" value="Genomic_DNA"/>
</dbReference>
<dbReference type="PANTHER" id="PTHR43798:SF31">
    <property type="entry name" value="AB HYDROLASE SUPERFAMILY PROTEIN YCLE"/>
    <property type="match status" value="1"/>
</dbReference>
<dbReference type="InterPro" id="IPR000073">
    <property type="entry name" value="AB_hydrolase_1"/>
</dbReference>
<protein>
    <submittedName>
        <fullName evidence="3">Alpha/beta fold hydrolase</fullName>
    </submittedName>
</protein>
<evidence type="ECO:0000259" key="2">
    <source>
        <dbReference type="Pfam" id="PF00561"/>
    </source>
</evidence>